<protein>
    <submittedName>
        <fullName evidence="1">Uncharacterized protein</fullName>
    </submittedName>
</protein>
<reference evidence="1 2" key="1">
    <citation type="submission" date="2019-05" db="EMBL/GenBank/DDBJ databases">
        <title>Another draft genome of Portunus trituberculatus and its Hox gene families provides insights of decapod evolution.</title>
        <authorList>
            <person name="Jeong J.-H."/>
            <person name="Song I."/>
            <person name="Kim S."/>
            <person name="Choi T."/>
            <person name="Kim D."/>
            <person name="Ryu S."/>
            <person name="Kim W."/>
        </authorList>
    </citation>
    <scope>NUCLEOTIDE SEQUENCE [LARGE SCALE GENOMIC DNA]</scope>
    <source>
        <tissue evidence="1">Muscle</tissue>
    </source>
</reference>
<dbReference type="Proteomes" id="UP000324222">
    <property type="component" value="Unassembled WGS sequence"/>
</dbReference>
<accession>A0A5B7E1H9</accession>
<proteinExistence type="predicted"/>
<sequence>MLTAMTRDSSFRRLRTLWPLKRFGVLGVVKEGREICDLKDCAEDPLVVEAEEVRLLPLSSWFCKTLGETCNKSSSSSW</sequence>
<dbReference type="AlphaFoldDB" id="A0A5B7E1H9"/>
<evidence type="ECO:0000313" key="2">
    <source>
        <dbReference type="Proteomes" id="UP000324222"/>
    </source>
</evidence>
<organism evidence="1 2">
    <name type="scientific">Portunus trituberculatus</name>
    <name type="common">Swimming crab</name>
    <name type="synonym">Neptunus trituberculatus</name>
    <dbReference type="NCBI Taxonomy" id="210409"/>
    <lineage>
        <taxon>Eukaryota</taxon>
        <taxon>Metazoa</taxon>
        <taxon>Ecdysozoa</taxon>
        <taxon>Arthropoda</taxon>
        <taxon>Crustacea</taxon>
        <taxon>Multicrustacea</taxon>
        <taxon>Malacostraca</taxon>
        <taxon>Eumalacostraca</taxon>
        <taxon>Eucarida</taxon>
        <taxon>Decapoda</taxon>
        <taxon>Pleocyemata</taxon>
        <taxon>Brachyura</taxon>
        <taxon>Eubrachyura</taxon>
        <taxon>Portunoidea</taxon>
        <taxon>Portunidae</taxon>
        <taxon>Portuninae</taxon>
        <taxon>Portunus</taxon>
    </lineage>
</organism>
<name>A0A5B7E1H9_PORTR</name>
<keyword evidence="2" id="KW-1185">Reference proteome</keyword>
<comment type="caution">
    <text evidence="1">The sequence shown here is derived from an EMBL/GenBank/DDBJ whole genome shotgun (WGS) entry which is preliminary data.</text>
</comment>
<evidence type="ECO:0000313" key="1">
    <source>
        <dbReference type="EMBL" id="MPC27269.1"/>
    </source>
</evidence>
<dbReference type="EMBL" id="VSRR010001717">
    <property type="protein sequence ID" value="MPC27269.1"/>
    <property type="molecule type" value="Genomic_DNA"/>
</dbReference>
<gene>
    <name evidence="1" type="ORF">E2C01_020437</name>
</gene>